<proteinExistence type="predicted"/>
<accession>A0ABQ2HFQ1</accession>
<dbReference type="Gene3D" id="3.10.580.10">
    <property type="entry name" value="CBS-domain"/>
    <property type="match status" value="1"/>
</dbReference>
<sequence length="508" mass="55495">MGESPAAWLVRGGRDGEREADAVGQGLFIAGWPGLGDISGCADRDELRFALRTAYPEAKKGSIDNWVGQLWRLVREIETGDHVVMPLKKTRLIAIGRVSGEYRFRTECPPGRQHVRPVEWLRTDLPRDAVGPDLLPSLNSLLTIAGLRRAGAPRRIAELAASGEDPGSGTGDATSPVPAAAQSFLEAAAQSAPGRPRRVRVAELLRLFDGTRKTAVVSATIEAALAEKGLVARPPIMQSDAGDVVSLESAVDDGTEVESEPAAPVEERLIKLHIGRIRSATAGVVSVRLRDPLVKVRTLMLTHNFSQLAVIEEDGEFRGVVSWESIGQADMAGRAVQVEDALIHARVVDHNEDLLNQIGEIYASGHVFVRGADRAICGIVTAADLTQQFDGVVRPFVLLEEIEQRLHRTVGTEFTPEEIAAKAGSRQRQQVLGGQKPMLGLYQQVLKDSAMWARLRWRLDHEAFLRLFDEVREMRNSLMHFSGGTLSNEELAPLHGLVRMLRVVDPLP</sequence>
<organism evidence="3 4">
    <name type="scientific">Lentzea pudingi</name>
    <dbReference type="NCBI Taxonomy" id="1789439"/>
    <lineage>
        <taxon>Bacteria</taxon>
        <taxon>Bacillati</taxon>
        <taxon>Actinomycetota</taxon>
        <taxon>Actinomycetes</taxon>
        <taxon>Pseudonocardiales</taxon>
        <taxon>Pseudonocardiaceae</taxon>
        <taxon>Lentzea</taxon>
    </lineage>
</organism>
<dbReference type="EMBL" id="BMNC01000002">
    <property type="protein sequence ID" value="GGM78115.1"/>
    <property type="molecule type" value="Genomic_DNA"/>
</dbReference>
<dbReference type="PROSITE" id="PS51371">
    <property type="entry name" value="CBS"/>
    <property type="match status" value="1"/>
</dbReference>
<dbReference type="InterPro" id="IPR000644">
    <property type="entry name" value="CBS_dom"/>
</dbReference>
<gene>
    <name evidence="3" type="ORF">GCM10011609_12360</name>
</gene>
<evidence type="ECO:0000256" key="1">
    <source>
        <dbReference type="PROSITE-ProRule" id="PRU00703"/>
    </source>
</evidence>
<dbReference type="InterPro" id="IPR046342">
    <property type="entry name" value="CBS_dom_sf"/>
</dbReference>
<reference evidence="4" key="1">
    <citation type="journal article" date="2019" name="Int. J. Syst. Evol. Microbiol.">
        <title>The Global Catalogue of Microorganisms (GCM) 10K type strain sequencing project: providing services to taxonomists for standard genome sequencing and annotation.</title>
        <authorList>
            <consortium name="The Broad Institute Genomics Platform"/>
            <consortium name="The Broad Institute Genome Sequencing Center for Infectious Disease"/>
            <person name="Wu L."/>
            <person name="Ma J."/>
        </authorList>
    </citation>
    <scope>NUCLEOTIDE SEQUENCE [LARGE SCALE GENOMIC DNA]</scope>
    <source>
        <strain evidence="4">CGMCC 4.7319</strain>
    </source>
</reference>
<dbReference type="SUPFAM" id="SSF54631">
    <property type="entry name" value="CBS-domain pair"/>
    <property type="match status" value="1"/>
</dbReference>
<evidence type="ECO:0000259" key="2">
    <source>
        <dbReference type="PROSITE" id="PS51371"/>
    </source>
</evidence>
<dbReference type="RefSeq" id="WP_189153657.1">
    <property type="nucleotide sequence ID" value="NZ_BMNC01000002.1"/>
</dbReference>
<feature type="domain" description="CBS" evidence="2">
    <location>
        <begin position="280"/>
        <end position="336"/>
    </location>
</feature>
<dbReference type="Pfam" id="PF00571">
    <property type="entry name" value="CBS"/>
    <property type="match status" value="1"/>
</dbReference>
<evidence type="ECO:0000313" key="4">
    <source>
        <dbReference type="Proteomes" id="UP000597656"/>
    </source>
</evidence>
<evidence type="ECO:0000313" key="3">
    <source>
        <dbReference type="EMBL" id="GGM78115.1"/>
    </source>
</evidence>
<dbReference type="Proteomes" id="UP000597656">
    <property type="component" value="Unassembled WGS sequence"/>
</dbReference>
<keyword evidence="4" id="KW-1185">Reference proteome</keyword>
<protein>
    <recommendedName>
        <fullName evidence="2">CBS domain-containing protein</fullName>
    </recommendedName>
</protein>
<keyword evidence="1" id="KW-0129">CBS domain</keyword>
<comment type="caution">
    <text evidence="3">The sequence shown here is derived from an EMBL/GenBank/DDBJ whole genome shotgun (WGS) entry which is preliminary data.</text>
</comment>
<name>A0ABQ2HFQ1_9PSEU</name>